<evidence type="ECO:0000256" key="1">
    <source>
        <dbReference type="ARBA" id="ARBA00004141"/>
    </source>
</evidence>
<dbReference type="EMBL" id="CP017827">
    <property type="protein sequence ID" value="APA15310.1"/>
    <property type="molecule type" value="Genomic_DNA"/>
</dbReference>
<protein>
    <recommendedName>
        <fullName evidence="8">Rhodopsin domain-containing protein</fullName>
    </recommendedName>
</protein>
<dbReference type="InterPro" id="IPR052337">
    <property type="entry name" value="SAT4-like"/>
</dbReference>
<name>A0A1D9QK48_SCLS1</name>
<feature type="transmembrane region" description="Helical" evidence="7">
    <location>
        <begin position="202"/>
        <end position="222"/>
    </location>
</feature>
<evidence type="ECO:0000256" key="6">
    <source>
        <dbReference type="SAM" id="MobiDB-lite"/>
    </source>
</evidence>
<dbReference type="InterPro" id="IPR049326">
    <property type="entry name" value="Rhodopsin_dom_fungi"/>
</dbReference>
<evidence type="ECO:0000313" key="9">
    <source>
        <dbReference type="EMBL" id="APA15310.1"/>
    </source>
</evidence>
<dbReference type="AlphaFoldDB" id="A0A1D9QK48"/>
<dbReference type="Pfam" id="PF20684">
    <property type="entry name" value="Fung_rhodopsin"/>
    <property type="match status" value="1"/>
</dbReference>
<evidence type="ECO:0000256" key="4">
    <source>
        <dbReference type="ARBA" id="ARBA00023136"/>
    </source>
</evidence>
<feature type="transmembrane region" description="Helical" evidence="7">
    <location>
        <begin position="122"/>
        <end position="142"/>
    </location>
</feature>
<feature type="domain" description="Rhodopsin" evidence="8">
    <location>
        <begin position="25"/>
        <end position="258"/>
    </location>
</feature>
<comment type="subcellular location">
    <subcellularLocation>
        <location evidence="1">Membrane</location>
        <topology evidence="1">Multi-pass membrane protein</topology>
    </subcellularLocation>
</comment>
<dbReference type="OrthoDB" id="5378633at2759"/>
<evidence type="ECO:0000313" key="10">
    <source>
        <dbReference type="Proteomes" id="UP000177798"/>
    </source>
</evidence>
<feature type="transmembrane region" description="Helical" evidence="7">
    <location>
        <begin position="12"/>
        <end position="29"/>
    </location>
</feature>
<feature type="transmembrane region" description="Helical" evidence="7">
    <location>
        <begin position="41"/>
        <end position="63"/>
    </location>
</feature>
<feature type="transmembrane region" description="Helical" evidence="7">
    <location>
        <begin position="92"/>
        <end position="110"/>
    </location>
</feature>
<evidence type="ECO:0000256" key="2">
    <source>
        <dbReference type="ARBA" id="ARBA00022692"/>
    </source>
</evidence>
<evidence type="ECO:0000259" key="8">
    <source>
        <dbReference type="Pfam" id="PF20684"/>
    </source>
</evidence>
<feature type="transmembrane region" description="Helical" evidence="7">
    <location>
        <begin position="167"/>
        <end position="190"/>
    </location>
</feature>
<keyword evidence="4 7" id="KW-0472">Membrane</keyword>
<keyword evidence="2 7" id="KW-0812">Transmembrane</keyword>
<dbReference type="VEuPathDB" id="FungiDB:sscle_14g100800"/>
<reference evidence="10" key="1">
    <citation type="journal article" date="2017" name="Genome Biol. Evol.">
        <title>The complete genome sequence of the phytopathogenic fungus Sclerotinia sclerotiorum reveals insights into the genome architecture of broad host range pathogens.</title>
        <authorList>
            <person name="Derbyshire M."/>
            <person name="Denton-Giles M."/>
            <person name="Hegedus D."/>
            <person name="Seifbarghy S."/>
            <person name="Rollins J."/>
            <person name="van Kan J."/>
            <person name="Seidl M.F."/>
            <person name="Faino L."/>
            <person name="Mbengue M."/>
            <person name="Navaud O."/>
            <person name="Raffaele S."/>
            <person name="Hammond-Kosack K."/>
            <person name="Heard S."/>
            <person name="Oliver R."/>
        </authorList>
    </citation>
    <scope>NUCLEOTIDE SEQUENCE [LARGE SCALE GENOMIC DNA]</scope>
    <source>
        <strain evidence="10">ATCC 18683 / 1980 / Ss-1</strain>
    </source>
</reference>
<keyword evidence="3 7" id="KW-1133">Transmembrane helix</keyword>
<dbReference type="PANTHER" id="PTHR33048">
    <property type="entry name" value="PTH11-LIKE INTEGRAL MEMBRANE PROTEIN (AFU_ORTHOLOGUE AFUA_5G11245)"/>
    <property type="match status" value="1"/>
</dbReference>
<evidence type="ECO:0000256" key="5">
    <source>
        <dbReference type="ARBA" id="ARBA00038359"/>
    </source>
</evidence>
<feature type="region of interest" description="Disordered" evidence="6">
    <location>
        <begin position="305"/>
        <end position="339"/>
    </location>
</feature>
<dbReference type="PANTHER" id="PTHR33048:SF47">
    <property type="entry name" value="INTEGRAL MEMBRANE PROTEIN-RELATED"/>
    <property type="match status" value="1"/>
</dbReference>
<dbReference type="Proteomes" id="UP000177798">
    <property type="component" value="Chromosome 14"/>
</dbReference>
<feature type="compositionally biased region" description="Polar residues" evidence="6">
    <location>
        <begin position="312"/>
        <end position="321"/>
    </location>
</feature>
<organism evidence="9 10">
    <name type="scientific">Sclerotinia sclerotiorum (strain ATCC 18683 / 1980 / Ss-1)</name>
    <name type="common">White mold</name>
    <name type="synonym">Whetzelinia sclerotiorum</name>
    <dbReference type="NCBI Taxonomy" id="665079"/>
    <lineage>
        <taxon>Eukaryota</taxon>
        <taxon>Fungi</taxon>
        <taxon>Dikarya</taxon>
        <taxon>Ascomycota</taxon>
        <taxon>Pezizomycotina</taxon>
        <taxon>Leotiomycetes</taxon>
        <taxon>Helotiales</taxon>
        <taxon>Sclerotiniaceae</taxon>
        <taxon>Sclerotinia</taxon>
    </lineage>
</organism>
<gene>
    <name evidence="9" type="ORF">sscle_14g100800</name>
</gene>
<proteinExistence type="inferred from homology"/>
<sequence>MIENTLQVADTAYAVLVLVFLLVCIRFLLRRLKNESIYPDDWLMIVAFLFVGGFTSTFPVLLYTGKGTHGYSDSETVAQMEFDSKYIMFGRISYLTYIWLLKACILTYYYRLTKRQPEQRYVKFTCLGIVMTWSTVMVMWMLQCRPFNLNWKVTVPPQQCAKGKTGLLFMSIAIIVTNVVLICIPLPMIWRTQMATVTKFKVSGVFLVGIFLVVISILRTILQESGIQATDDRYFWGAMEALLMALFANAPVLNALYRRIKRGAGSNHLASRSDIRSAMNSDGMELCSADDSREIDFMEALRVGPEHEPESMKQSGRASASPTPPIPARLAPSPSHLNKRKVVPNTNMLLSVSRSRGVNNDSLQCIQTVEIVQISEPADPKNPMATNSLGYIGRVNTQITHHDFSPLPSNPDLYDKLYTSGHGSMTLGDMLTEPNGHGHRH</sequence>
<comment type="similarity">
    <text evidence="5">Belongs to the SAT4 family.</text>
</comment>
<dbReference type="GO" id="GO:0016020">
    <property type="term" value="C:membrane"/>
    <property type="evidence" value="ECO:0007669"/>
    <property type="project" value="UniProtKB-SubCell"/>
</dbReference>
<evidence type="ECO:0000256" key="3">
    <source>
        <dbReference type="ARBA" id="ARBA00022989"/>
    </source>
</evidence>
<evidence type="ECO:0000256" key="7">
    <source>
        <dbReference type="SAM" id="Phobius"/>
    </source>
</evidence>
<accession>A0A1D9QK48</accession>
<feature type="transmembrane region" description="Helical" evidence="7">
    <location>
        <begin position="234"/>
        <end position="257"/>
    </location>
</feature>